<dbReference type="AlphaFoldDB" id="A0A098LAP4"/>
<protein>
    <submittedName>
        <fullName evidence="1">Uncharacterized protein</fullName>
    </submittedName>
</protein>
<keyword evidence="2" id="KW-1185">Reference proteome</keyword>
<dbReference type="EMBL" id="BBLT01000001">
    <property type="protein sequence ID" value="GAL83517.1"/>
    <property type="molecule type" value="Genomic_DNA"/>
</dbReference>
<proteinExistence type="predicted"/>
<dbReference type="Proteomes" id="UP000030185">
    <property type="component" value="Unassembled WGS sequence"/>
</dbReference>
<comment type="caution">
    <text evidence="1">The sequence shown here is derived from an EMBL/GenBank/DDBJ whole genome shotgun (WGS) entry which is preliminary data.</text>
</comment>
<dbReference type="eggNOG" id="ENOG502ZCUJ">
    <property type="taxonomic scope" value="Bacteria"/>
</dbReference>
<evidence type="ECO:0000313" key="2">
    <source>
        <dbReference type="Proteomes" id="UP000030185"/>
    </source>
</evidence>
<gene>
    <name evidence="1" type="ORF">MYP_744</name>
</gene>
<organism evidence="1 2">
    <name type="scientific">Sporocytophaga myxococcoides</name>
    <dbReference type="NCBI Taxonomy" id="153721"/>
    <lineage>
        <taxon>Bacteria</taxon>
        <taxon>Pseudomonadati</taxon>
        <taxon>Bacteroidota</taxon>
        <taxon>Cytophagia</taxon>
        <taxon>Cytophagales</taxon>
        <taxon>Cytophagaceae</taxon>
        <taxon>Sporocytophaga</taxon>
    </lineage>
</organism>
<accession>A0A098LAP4</accession>
<sequence length="164" mass="18536">MHKFSVRLIILVVLPFLFSFRNSEVITGEKITAADTSALFVCTVDDKPMVIKNINAYMRTVTGGYRQLSLSNDRFSKFFLIKPEVAEIKLGASSLRQVVIHYTDPANLNLYKPLSGVLKIKVLDENKKVLSGEFEMELTCKNNPSKKIKIKNGKLINIPIVYLQ</sequence>
<dbReference type="OrthoDB" id="949867at2"/>
<dbReference type="STRING" id="153721.MYP_744"/>
<reference evidence="1 2" key="1">
    <citation type="submission" date="2014-09" db="EMBL/GenBank/DDBJ databases">
        <title>Sporocytophaga myxococcoides PG-01 genome sequencing.</title>
        <authorList>
            <person name="Liu L."/>
            <person name="Gao P.J."/>
            <person name="Chen G.J."/>
            <person name="Wang L.S."/>
        </authorList>
    </citation>
    <scope>NUCLEOTIDE SEQUENCE [LARGE SCALE GENOMIC DNA]</scope>
    <source>
        <strain evidence="1 2">PG-01</strain>
    </source>
</reference>
<dbReference type="RefSeq" id="WP_052429915.1">
    <property type="nucleotide sequence ID" value="NZ_BBLT01000001.1"/>
</dbReference>
<evidence type="ECO:0000313" key="1">
    <source>
        <dbReference type="EMBL" id="GAL83517.1"/>
    </source>
</evidence>
<name>A0A098LAP4_9BACT</name>